<proteinExistence type="evidence at transcript level"/>
<dbReference type="HOGENOM" id="CLU_2112454_0_0_1"/>
<feature type="region of interest" description="Disordered" evidence="1">
    <location>
        <begin position="1"/>
        <end position="24"/>
    </location>
</feature>
<feature type="compositionally biased region" description="Pro residues" evidence="1">
    <location>
        <begin position="1"/>
        <end position="11"/>
    </location>
</feature>
<dbReference type="AlphaFoldDB" id="C4J5L3"/>
<evidence type="ECO:0000313" key="2">
    <source>
        <dbReference type="EMBL" id="ACR36463.1"/>
    </source>
</evidence>
<protein>
    <submittedName>
        <fullName evidence="2">Uncharacterized protein</fullName>
    </submittedName>
</protein>
<organism evidence="2">
    <name type="scientific">Zea mays</name>
    <name type="common">Maize</name>
    <dbReference type="NCBI Taxonomy" id="4577"/>
    <lineage>
        <taxon>Eukaryota</taxon>
        <taxon>Viridiplantae</taxon>
        <taxon>Streptophyta</taxon>
        <taxon>Embryophyta</taxon>
        <taxon>Tracheophyta</taxon>
        <taxon>Spermatophyta</taxon>
        <taxon>Magnoliopsida</taxon>
        <taxon>Liliopsida</taxon>
        <taxon>Poales</taxon>
        <taxon>Poaceae</taxon>
        <taxon>PACMAD clade</taxon>
        <taxon>Panicoideae</taxon>
        <taxon>Andropogonodae</taxon>
        <taxon>Andropogoneae</taxon>
        <taxon>Tripsacinae</taxon>
        <taxon>Zea</taxon>
    </lineage>
</organism>
<accession>C4J5L3</accession>
<sequence length="115" mass="12726">MATGPVPPAPPASLGWSSTSPSPLCMRARPSRWKEEEKPVAHHRLVADGIEKEEITARGARMHVSHTFLTPCARLASWKVETAWTPSHGMHLLFASLCCVFFKFFSYACLETPSC</sequence>
<evidence type="ECO:0000256" key="1">
    <source>
        <dbReference type="SAM" id="MobiDB-lite"/>
    </source>
</evidence>
<reference evidence="2" key="1">
    <citation type="journal article" date="2009" name="PLoS Genet.">
        <title>Sequencing, mapping, and analysis of 27,455 maize full-length cDNAs.</title>
        <authorList>
            <person name="Soderlund C."/>
            <person name="Descour A."/>
            <person name="Kudrna D."/>
            <person name="Bomhoff M."/>
            <person name="Boyd L."/>
            <person name="Currie J."/>
            <person name="Angelova A."/>
            <person name="Collura K."/>
            <person name="Wissotski M."/>
            <person name="Ashley E."/>
            <person name="Morrow D."/>
            <person name="Fernandes J."/>
            <person name="Walbot V."/>
            <person name="Yu Y."/>
        </authorList>
    </citation>
    <scope>NUCLEOTIDE SEQUENCE</scope>
    <source>
        <strain evidence="2">B73</strain>
    </source>
</reference>
<dbReference type="EMBL" id="BT086110">
    <property type="protein sequence ID" value="ACR36463.1"/>
    <property type="molecule type" value="mRNA"/>
</dbReference>
<name>C4J5L3_MAIZE</name>